<keyword evidence="7" id="KW-1185">Reference proteome</keyword>
<evidence type="ECO:0000256" key="2">
    <source>
        <dbReference type="ARBA" id="ARBA00023125"/>
    </source>
</evidence>
<dbReference type="AlphaFoldDB" id="A0A1T5GJV2"/>
<accession>A0A1T5GJV2</accession>
<name>A0A1T5GJV2_9SPHN</name>
<evidence type="ECO:0000259" key="5">
    <source>
        <dbReference type="PROSITE" id="PS50977"/>
    </source>
</evidence>
<evidence type="ECO:0000256" key="1">
    <source>
        <dbReference type="ARBA" id="ARBA00023015"/>
    </source>
</evidence>
<dbReference type="PANTHER" id="PTHR30055:SF234">
    <property type="entry name" value="HTH-TYPE TRANSCRIPTIONAL REGULATOR BETI"/>
    <property type="match status" value="1"/>
</dbReference>
<evidence type="ECO:0000256" key="3">
    <source>
        <dbReference type="ARBA" id="ARBA00023163"/>
    </source>
</evidence>
<dbReference type="InterPro" id="IPR009057">
    <property type="entry name" value="Homeodomain-like_sf"/>
</dbReference>
<dbReference type="InterPro" id="IPR001647">
    <property type="entry name" value="HTH_TetR"/>
</dbReference>
<keyword evidence="2 4" id="KW-0238">DNA-binding</keyword>
<dbReference type="PANTHER" id="PTHR30055">
    <property type="entry name" value="HTH-TYPE TRANSCRIPTIONAL REGULATOR RUTR"/>
    <property type="match status" value="1"/>
</dbReference>
<dbReference type="EMBL" id="FUYP01000082">
    <property type="protein sequence ID" value="SKC08695.1"/>
    <property type="molecule type" value="Genomic_DNA"/>
</dbReference>
<sequence>MRQFLVRGYRSTTMADLASGFGASKSTLYARYKSKAGLVLAAMERAVPVLLAPLSTVDTRLTRSPRAVLEDFGILLQANANDVSVRRCGAPSLNRVPKVRRSTLP</sequence>
<dbReference type="Proteomes" id="UP000190044">
    <property type="component" value="Unassembled WGS sequence"/>
</dbReference>
<dbReference type="SUPFAM" id="SSF46689">
    <property type="entry name" value="Homeodomain-like"/>
    <property type="match status" value="1"/>
</dbReference>
<protein>
    <submittedName>
        <fullName evidence="6">Transcriptional regulator, TetR family</fullName>
    </submittedName>
</protein>
<keyword evidence="3" id="KW-0804">Transcription</keyword>
<feature type="domain" description="HTH tetR-type" evidence="5">
    <location>
        <begin position="1"/>
        <end position="50"/>
    </location>
</feature>
<evidence type="ECO:0000256" key="4">
    <source>
        <dbReference type="PROSITE-ProRule" id="PRU00335"/>
    </source>
</evidence>
<dbReference type="InterPro" id="IPR050109">
    <property type="entry name" value="HTH-type_TetR-like_transc_reg"/>
</dbReference>
<dbReference type="Gene3D" id="1.10.357.10">
    <property type="entry name" value="Tetracycline Repressor, domain 2"/>
    <property type="match status" value="1"/>
</dbReference>
<evidence type="ECO:0000313" key="7">
    <source>
        <dbReference type="Proteomes" id="UP000190044"/>
    </source>
</evidence>
<proteinExistence type="predicted"/>
<dbReference type="GO" id="GO:0003700">
    <property type="term" value="F:DNA-binding transcription factor activity"/>
    <property type="evidence" value="ECO:0007669"/>
    <property type="project" value="TreeGrafter"/>
</dbReference>
<gene>
    <name evidence="6" type="ORF">SAMN06295937_10823</name>
</gene>
<feature type="DNA-binding region" description="H-T-H motif" evidence="4">
    <location>
        <begin position="13"/>
        <end position="32"/>
    </location>
</feature>
<organism evidence="6 7">
    <name type="scientific">Sphingopyxis flava</name>
    <dbReference type="NCBI Taxonomy" id="1507287"/>
    <lineage>
        <taxon>Bacteria</taxon>
        <taxon>Pseudomonadati</taxon>
        <taxon>Pseudomonadota</taxon>
        <taxon>Alphaproteobacteria</taxon>
        <taxon>Sphingomonadales</taxon>
        <taxon>Sphingomonadaceae</taxon>
        <taxon>Sphingopyxis</taxon>
    </lineage>
</organism>
<keyword evidence="1" id="KW-0805">Transcription regulation</keyword>
<dbReference type="RefSeq" id="WP_176141718.1">
    <property type="nucleotide sequence ID" value="NZ_FUYP01000082.1"/>
</dbReference>
<dbReference type="Pfam" id="PF00440">
    <property type="entry name" value="TetR_N"/>
    <property type="match status" value="1"/>
</dbReference>
<dbReference type="GO" id="GO:0000976">
    <property type="term" value="F:transcription cis-regulatory region binding"/>
    <property type="evidence" value="ECO:0007669"/>
    <property type="project" value="TreeGrafter"/>
</dbReference>
<dbReference type="PROSITE" id="PS50977">
    <property type="entry name" value="HTH_TETR_2"/>
    <property type="match status" value="1"/>
</dbReference>
<evidence type="ECO:0000313" key="6">
    <source>
        <dbReference type="EMBL" id="SKC08695.1"/>
    </source>
</evidence>
<reference evidence="7" key="1">
    <citation type="submission" date="2017-02" db="EMBL/GenBank/DDBJ databases">
        <authorList>
            <person name="Varghese N."/>
            <person name="Submissions S."/>
        </authorList>
    </citation>
    <scope>NUCLEOTIDE SEQUENCE [LARGE SCALE GENOMIC DNA]</scope>
    <source>
        <strain evidence="7">R11H</strain>
    </source>
</reference>